<feature type="non-terminal residue" evidence="1">
    <location>
        <position position="76"/>
    </location>
</feature>
<gene>
    <name evidence="1" type="ORF">ACJMK2_034760</name>
</gene>
<organism evidence="1 2">
    <name type="scientific">Sinanodonta woodiana</name>
    <name type="common">Chinese pond mussel</name>
    <name type="synonym">Anodonta woodiana</name>
    <dbReference type="NCBI Taxonomy" id="1069815"/>
    <lineage>
        <taxon>Eukaryota</taxon>
        <taxon>Metazoa</taxon>
        <taxon>Spiralia</taxon>
        <taxon>Lophotrochozoa</taxon>
        <taxon>Mollusca</taxon>
        <taxon>Bivalvia</taxon>
        <taxon>Autobranchia</taxon>
        <taxon>Heteroconchia</taxon>
        <taxon>Palaeoheterodonta</taxon>
        <taxon>Unionida</taxon>
        <taxon>Unionoidea</taxon>
        <taxon>Unionidae</taxon>
        <taxon>Unioninae</taxon>
        <taxon>Sinanodonta</taxon>
    </lineage>
</organism>
<dbReference type="EMBL" id="JBJQND010000005">
    <property type="protein sequence ID" value="KAL3876993.1"/>
    <property type="molecule type" value="Genomic_DNA"/>
</dbReference>
<evidence type="ECO:0000313" key="2">
    <source>
        <dbReference type="Proteomes" id="UP001634394"/>
    </source>
</evidence>
<reference evidence="1 2" key="1">
    <citation type="submission" date="2024-11" db="EMBL/GenBank/DDBJ databases">
        <title>Chromosome-level genome assembly of the freshwater bivalve Anodonta woodiana.</title>
        <authorList>
            <person name="Chen X."/>
        </authorList>
    </citation>
    <scope>NUCLEOTIDE SEQUENCE [LARGE SCALE GENOMIC DNA]</scope>
    <source>
        <strain evidence="1">MN2024</strain>
        <tissue evidence="1">Gills</tissue>
    </source>
</reference>
<proteinExistence type="predicted"/>
<dbReference type="AlphaFoldDB" id="A0ABD3WUS4"/>
<accession>A0ABD3WUS4</accession>
<feature type="non-terminal residue" evidence="1">
    <location>
        <position position="1"/>
    </location>
</feature>
<sequence>QNISVGFTGSSDFVELIKLISNGFYEVDYKLLWWTLIDGFGRTISQRWCFVFDKLFLIEGVSEVCGGFLFEKMTEP</sequence>
<name>A0ABD3WUS4_SINWO</name>
<evidence type="ECO:0000313" key="1">
    <source>
        <dbReference type="EMBL" id="KAL3876993.1"/>
    </source>
</evidence>
<keyword evidence="2" id="KW-1185">Reference proteome</keyword>
<comment type="caution">
    <text evidence="1">The sequence shown here is derived from an EMBL/GenBank/DDBJ whole genome shotgun (WGS) entry which is preliminary data.</text>
</comment>
<dbReference type="Proteomes" id="UP001634394">
    <property type="component" value="Unassembled WGS sequence"/>
</dbReference>
<protein>
    <submittedName>
        <fullName evidence="1">Uncharacterized protein</fullName>
    </submittedName>
</protein>